<evidence type="ECO:0000313" key="2">
    <source>
        <dbReference type="EMBL" id="ROT73322.1"/>
    </source>
</evidence>
<feature type="compositionally biased region" description="Low complexity" evidence="1">
    <location>
        <begin position="92"/>
        <end position="115"/>
    </location>
</feature>
<proteinExistence type="predicted"/>
<organism evidence="2 3">
    <name type="scientific">Penaeus vannamei</name>
    <name type="common">Whiteleg shrimp</name>
    <name type="synonym">Litopenaeus vannamei</name>
    <dbReference type="NCBI Taxonomy" id="6689"/>
    <lineage>
        <taxon>Eukaryota</taxon>
        <taxon>Metazoa</taxon>
        <taxon>Ecdysozoa</taxon>
        <taxon>Arthropoda</taxon>
        <taxon>Crustacea</taxon>
        <taxon>Multicrustacea</taxon>
        <taxon>Malacostraca</taxon>
        <taxon>Eumalacostraca</taxon>
        <taxon>Eucarida</taxon>
        <taxon>Decapoda</taxon>
        <taxon>Dendrobranchiata</taxon>
        <taxon>Penaeoidea</taxon>
        <taxon>Penaeidae</taxon>
        <taxon>Penaeus</taxon>
    </lineage>
</organism>
<evidence type="ECO:0000313" key="3">
    <source>
        <dbReference type="Proteomes" id="UP000283509"/>
    </source>
</evidence>
<feature type="region of interest" description="Disordered" evidence="1">
    <location>
        <begin position="389"/>
        <end position="420"/>
    </location>
</feature>
<accession>A0A423TAC2</accession>
<feature type="region of interest" description="Disordered" evidence="1">
    <location>
        <begin position="92"/>
        <end position="117"/>
    </location>
</feature>
<keyword evidence="3" id="KW-1185">Reference proteome</keyword>
<dbReference type="EMBL" id="QCYY01002037">
    <property type="protein sequence ID" value="ROT73322.1"/>
    <property type="molecule type" value="Genomic_DNA"/>
</dbReference>
<evidence type="ECO:0000256" key="1">
    <source>
        <dbReference type="SAM" id="MobiDB-lite"/>
    </source>
</evidence>
<dbReference type="Proteomes" id="UP000283509">
    <property type="component" value="Unassembled WGS sequence"/>
</dbReference>
<feature type="region of interest" description="Disordered" evidence="1">
    <location>
        <begin position="1"/>
        <end position="30"/>
    </location>
</feature>
<sequence>MKQIERSVAPSKGGGRAGPEPRALDARQHPATRVLWRRKRGCRAAVALGAAAWPPAQVVAPEEASVARQVVMVTTTTCRRVTRRALDRYHTPGPLLALSGPPAGPPAGRRAARAGAGLGRRTLRRRGPGIIYHCSRQLYCPSPFSRNLFLYLWPFPRSSPFILLFRLILPSFFPPVPLPSFSSSAISSPSSSSLSFTPLAVPSPPRVHFVCGRRPCVSASPHPFPPPAGRAAGEGPCHRRALGAAPSALGNSPPTALCFGKFSLEILTPPPLPLPHKSPQSFPKVLCLLSTSLLQVPPKFPVGPSPLFLPRCIPCTPRIPLKNLNSSPVFPGLPPRCPPAFPHPLPKPPNTPLLSPTFLQDHASPKTLYVLLHSPVFLSPACALHSPNFPQDPSRPSPCPLGRAAPERRATKSGFLLRES</sequence>
<protein>
    <submittedName>
        <fullName evidence="2">Uncharacterized protein</fullName>
    </submittedName>
</protein>
<gene>
    <name evidence="2" type="ORF">C7M84_008243</name>
</gene>
<name>A0A423TAC2_PENVA</name>
<comment type="caution">
    <text evidence="2">The sequence shown here is derived from an EMBL/GenBank/DDBJ whole genome shotgun (WGS) entry which is preliminary data.</text>
</comment>
<reference evidence="2 3" key="2">
    <citation type="submission" date="2019-01" db="EMBL/GenBank/DDBJ databases">
        <title>The decoding of complex shrimp genome reveals the adaptation for benthos swimmer, frequently molting mechanism and breeding impact on genome.</title>
        <authorList>
            <person name="Sun Y."/>
            <person name="Gao Y."/>
            <person name="Yu Y."/>
        </authorList>
    </citation>
    <scope>NUCLEOTIDE SEQUENCE [LARGE SCALE GENOMIC DNA]</scope>
    <source>
        <tissue evidence="2">Muscle</tissue>
    </source>
</reference>
<dbReference type="AlphaFoldDB" id="A0A423TAC2"/>
<reference evidence="2 3" key="1">
    <citation type="submission" date="2018-04" db="EMBL/GenBank/DDBJ databases">
        <authorList>
            <person name="Zhang X."/>
            <person name="Yuan J."/>
            <person name="Li F."/>
            <person name="Xiang J."/>
        </authorList>
    </citation>
    <scope>NUCLEOTIDE SEQUENCE [LARGE SCALE GENOMIC DNA]</scope>
    <source>
        <tissue evidence="2">Muscle</tissue>
    </source>
</reference>